<dbReference type="Proteomes" id="UP001249959">
    <property type="component" value="Unassembled WGS sequence"/>
</dbReference>
<dbReference type="Pfam" id="PF14559">
    <property type="entry name" value="TPR_19"/>
    <property type="match status" value="1"/>
</dbReference>
<dbReference type="SMART" id="SM00028">
    <property type="entry name" value="TPR"/>
    <property type="match status" value="3"/>
</dbReference>
<sequence length="280" mass="30771">MNKTLAIILCVGLGLVALIFQLPKGNVSNKTENSVAGGANRDAAAKETAQTETENSHATPLTPEQQKQIAALKVILQQAKTEAQEVSALEKLATAFIGADKYDSAAYYAAEYANKHATLTHILRAGQLYFEAQTYAINAKKGQILGEKARNYFEKALSLDPNNLMVKTNMAMTYVDTPTPMKGISLLREVIEQEPTFVPAIFNLGILAIKSNQFGKGQERFTQILKLEPNNYKAALNLGFCLAQLDKKEEAKKILKRVLNESKDAEEKKAANELLAEMQH</sequence>
<name>A0ABU3TTE2_9BACT</name>
<evidence type="ECO:0000256" key="2">
    <source>
        <dbReference type="SAM" id="MobiDB-lite"/>
    </source>
</evidence>
<dbReference type="InterPro" id="IPR019734">
    <property type="entry name" value="TPR_rpt"/>
</dbReference>
<dbReference type="SUPFAM" id="SSF48452">
    <property type="entry name" value="TPR-like"/>
    <property type="match status" value="2"/>
</dbReference>
<dbReference type="InterPro" id="IPR011990">
    <property type="entry name" value="TPR-like_helical_dom_sf"/>
</dbReference>
<dbReference type="PANTHER" id="PTHR44809:SF1">
    <property type="entry name" value="PROTEIN O-MANNOSYL-TRANSFERASE TMTC1"/>
    <property type="match status" value="1"/>
</dbReference>
<proteinExistence type="predicted"/>
<keyword evidence="4" id="KW-1185">Reference proteome</keyword>
<evidence type="ECO:0000313" key="3">
    <source>
        <dbReference type="EMBL" id="MDU0809140.1"/>
    </source>
</evidence>
<gene>
    <name evidence="3" type="ORF">PQG45_08860</name>
</gene>
<reference evidence="3 4" key="1">
    <citation type="submission" date="2023-09" db="EMBL/GenBank/DDBJ databases">
        <title>Aquirufa genomes.</title>
        <authorList>
            <person name="Pitt A."/>
        </authorList>
    </citation>
    <scope>NUCLEOTIDE SEQUENCE [LARGE SCALE GENOMIC DNA]</scope>
    <source>
        <strain evidence="3 4">LEOWEIH-7C</strain>
    </source>
</reference>
<feature type="repeat" description="TPR" evidence="1">
    <location>
        <begin position="198"/>
        <end position="231"/>
    </location>
</feature>
<evidence type="ECO:0000313" key="4">
    <source>
        <dbReference type="Proteomes" id="UP001249959"/>
    </source>
</evidence>
<comment type="caution">
    <text evidence="3">The sequence shown here is derived from an EMBL/GenBank/DDBJ whole genome shotgun (WGS) entry which is preliminary data.</text>
</comment>
<dbReference type="Gene3D" id="1.25.40.10">
    <property type="entry name" value="Tetratricopeptide repeat domain"/>
    <property type="match status" value="2"/>
</dbReference>
<organism evidence="3 4">
    <name type="scientific">Aquirufa regiilacus</name>
    <dbReference type="NCBI Taxonomy" id="3024868"/>
    <lineage>
        <taxon>Bacteria</taxon>
        <taxon>Pseudomonadati</taxon>
        <taxon>Bacteroidota</taxon>
        <taxon>Cytophagia</taxon>
        <taxon>Cytophagales</taxon>
        <taxon>Flectobacillaceae</taxon>
        <taxon>Aquirufa</taxon>
    </lineage>
</organism>
<keyword evidence="1" id="KW-0802">TPR repeat</keyword>
<dbReference type="PROSITE" id="PS50005">
    <property type="entry name" value="TPR"/>
    <property type="match status" value="1"/>
</dbReference>
<dbReference type="RefSeq" id="WP_315574278.1">
    <property type="nucleotide sequence ID" value="NZ_JARDXH010000001.1"/>
</dbReference>
<dbReference type="Pfam" id="PF13181">
    <property type="entry name" value="TPR_8"/>
    <property type="match status" value="1"/>
</dbReference>
<dbReference type="PANTHER" id="PTHR44809">
    <property type="match status" value="1"/>
</dbReference>
<feature type="region of interest" description="Disordered" evidence="2">
    <location>
        <begin position="30"/>
        <end position="63"/>
    </location>
</feature>
<accession>A0ABU3TTE2</accession>
<protein>
    <submittedName>
        <fullName evidence="3">Tetratricopeptide repeat protein</fullName>
    </submittedName>
</protein>
<dbReference type="EMBL" id="JAVNWW010000004">
    <property type="protein sequence ID" value="MDU0809140.1"/>
    <property type="molecule type" value="Genomic_DNA"/>
</dbReference>
<evidence type="ECO:0000256" key="1">
    <source>
        <dbReference type="PROSITE-ProRule" id="PRU00339"/>
    </source>
</evidence>
<dbReference type="InterPro" id="IPR052943">
    <property type="entry name" value="TMTC_O-mannosyl-trnsfr"/>
</dbReference>